<dbReference type="GO" id="GO:0008017">
    <property type="term" value="F:microtubule binding"/>
    <property type="evidence" value="ECO:0007669"/>
    <property type="project" value="InterPro"/>
</dbReference>
<proteinExistence type="inferred from homology"/>
<feature type="compositionally biased region" description="Basic and acidic residues" evidence="7">
    <location>
        <begin position="1146"/>
        <end position="1156"/>
    </location>
</feature>
<name>A0A3Q4BKE6_MOLML</name>
<feature type="compositionally biased region" description="Basic and acidic residues" evidence="7">
    <location>
        <begin position="926"/>
        <end position="939"/>
    </location>
</feature>
<evidence type="ECO:0000256" key="1">
    <source>
        <dbReference type="ARBA" id="ARBA00004245"/>
    </source>
</evidence>
<keyword evidence="4" id="KW-0206">Cytoskeleton</keyword>
<reference evidence="9" key="1">
    <citation type="submission" date="2025-08" db="UniProtKB">
        <authorList>
            <consortium name="Ensembl"/>
        </authorList>
    </citation>
    <scope>IDENTIFICATION</scope>
</reference>
<feature type="region of interest" description="Disordered" evidence="7">
    <location>
        <begin position="1247"/>
        <end position="1296"/>
    </location>
</feature>
<dbReference type="GO" id="GO:0005524">
    <property type="term" value="F:ATP binding"/>
    <property type="evidence" value="ECO:0007669"/>
    <property type="project" value="UniProtKB-KW"/>
</dbReference>
<accession>A0A3Q4BKE6</accession>
<protein>
    <recommendedName>
        <fullName evidence="8">Kinesin motor domain-containing protein</fullName>
    </recommendedName>
</protein>
<feature type="region of interest" description="Disordered" evidence="7">
    <location>
        <begin position="1043"/>
        <end position="1062"/>
    </location>
</feature>
<comment type="similarity">
    <text evidence="5">Belongs to the TRAFAC class myosin-kinesin ATPase superfamily. Kinesin family.</text>
</comment>
<evidence type="ECO:0000256" key="7">
    <source>
        <dbReference type="SAM" id="MobiDB-lite"/>
    </source>
</evidence>
<dbReference type="GO" id="GO:0005856">
    <property type="term" value="C:cytoskeleton"/>
    <property type="evidence" value="ECO:0007669"/>
    <property type="project" value="UniProtKB-SubCell"/>
</dbReference>
<evidence type="ECO:0000256" key="4">
    <source>
        <dbReference type="ARBA" id="ARBA00023212"/>
    </source>
</evidence>
<dbReference type="InterPro" id="IPR027640">
    <property type="entry name" value="Kinesin-like_fam"/>
</dbReference>
<feature type="compositionally biased region" description="Polar residues" evidence="7">
    <location>
        <begin position="554"/>
        <end position="563"/>
    </location>
</feature>
<dbReference type="Pfam" id="PF00225">
    <property type="entry name" value="Kinesin"/>
    <property type="match status" value="1"/>
</dbReference>
<evidence type="ECO:0000256" key="6">
    <source>
        <dbReference type="SAM" id="Coils"/>
    </source>
</evidence>
<dbReference type="STRING" id="94237.ENSMMOP00000020607"/>
<dbReference type="GO" id="GO:0007018">
    <property type="term" value="P:microtubule-based movement"/>
    <property type="evidence" value="ECO:0007669"/>
    <property type="project" value="InterPro"/>
</dbReference>
<feature type="compositionally biased region" description="Low complexity" evidence="7">
    <location>
        <begin position="1329"/>
        <end position="1352"/>
    </location>
</feature>
<dbReference type="Proteomes" id="UP000261620">
    <property type="component" value="Unplaced"/>
</dbReference>
<keyword evidence="3" id="KW-0067">ATP-binding</keyword>
<comment type="caution">
    <text evidence="5">Lacks conserved residue(s) required for the propagation of feature annotation.</text>
</comment>
<evidence type="ECO:0000256" key="3">
    <source>
        <dbReference type="ARBA" id="ARBA00022840"/>
    </source>
</evidence>
<evidence type="ECO:0000259" key="8">
    <source>
        <dbReference type="PROSITE" id="PS50067"/>
    </source>
</evidence>
<feature type="compositionally biased region" description="Low complexity" evidence="7">
    <location>
        <begin position="536"/>
        <end position="552"/>
    </location>
</feature>
<dbReference type="InterPro" id="IPR027417">
    <property type="entry name" value="P-loop_NTPase"/>
</dbReference>
<dbReference type="OMA" id="KANVMMV"/>
<feature type="region of interest" description="Disordered" evidence="7">
    <location>
        <begin position="515"/>
        <end position="575"/>
    </location>
</feature>
<dbReference type="SUPFAM" id="SSF52540">
    <property type="entry name" value="P-loop containing nucleoside triphosphate hydrolases"/>
    <property type="match status" value="1"/>
</dbReference>
<dbReference type="SMART" id="SM00129">
    <property type="entry name" value="KISc"/>
    <property type="match status" value="1"/>
</dbReference>
<keyword evidence="6" id="KW-0175">Coiled coil</keyword>
<dbReference type="Ensembl" id="ENSMMOT00000020951.1">
    <property type="protein sequence ID" value="ENSMMOP00000020607.1"/>
    <property type="gene ID" value="ENSMMOG00000015684.1"/>
</dbReference>
<dbReference type="InterPro" id="IPR036961">
    <property type="entry name" value="Kinesin_motor_dom_sf"/>
</dbReference>
<sequence>MMLRWAAVTAAEKLNLTSRRKGQASDPAPAHHSTCFRELIQKTPPPVPSCLLQAATRTKDSPNVGKVKVVLRVSPTLSDCQGQPPVLRIDRAKKRVSVCPLSFVLPDQAEVCAGVLADVIRCVLSGSDGCVLGLGCADVGSWSSMVGSRESVQKLGLIPCAISWLYSTIERRREKTWTDLTVSVSAVELCCGEEDTLRDLLGEVVPSLGSIQDSPKAHIRIQEDPIYGIQLRNHNRVKAPTAERAASLLDAAIAARRHNDFITYLSDSSIMFFTLHIQPPRTESSTIGKGCRSRSTKLTMIDVCSGIRGMNKRKPPYLHCLLNQWTFALSLHRGSKLSMLLRDSLAHVNCHTTVIAQVTDSLAHLQETSCTIQLASRIHRTQKKTKSTSCSPSGRSLTKDYERGPLSLRAFHSTEEVDVDITHFRLRSDERSGSDQSCDTVIQFDSEGLVKSKTAPRLTQPEFVPIIPSLHPNKADVDDPEFTGPGKECLKCDTFAELQERLGCIDGSETTMDVLKSSSKGPFANSAAADSQPQKQAGQQTSSETTQSSLSQGFGCSQTSVGENPTDGAFPGDTFQREDSGLYDCEECSATSSSEELLNQTHSLNVNCHSELPKHKTINSKDKLSSQEHQVKYQGTAATSSVAHQTTGKQENPEAADWFKADKRTSPVGKSSPISPSSSCSASHSLATSVIFGDALPNRPTEDVNEMRATITVTVQQPLDLKGQDELVFSMVEEVTISGAMKRGRAGGNIICIRDTTQSQECSQGAASSQPIRIISNVSDESASTGSSNTNTNSVFPAVAEKTRTDQLQCQSRKEKRFLPSFINPTLINTDVDCQLDGTKETKRALDVVKEGTAQFELKGSNVKCPDDKVVLEKRSGSAVPQTHGKNSDKVCDPPFIQTSYDPMVWGDSRYCNKTAENKVCGKRPRAADTNHSRDREHVYSSNPRRVPEEGEICSRRVGKDPRRIVVSPGCQENASASIKTGSLPRGWQNAYHHDSYHGGYMVDNHRDPRGLTSSTPCSPDVTLKRRQGRQHFPANHSLLVSSSQKHGTEYKQHVTSAPRKGAESLFETSSLRMNNVSGRLKSPTEDSSRLFSAKLEQLATRSNSLGRTPRDLFPTLDRDSSSTSMRLNEGEHTLPRASRSPRKNARSDQSHHFFPSEEPVTQSAKYTHSKLSAVGKLKMASPKVRRLSASSIKNLSLPHKALRQSVNRSASLSPDSKTVSFDQSSTCSSTKSAIQGFVNGRISDLLKERPSSPSSGGLDEMAALPSPYSRVTSPRMPDHLSGHASDTTSVLSGDLPPAMGKTSLYFSSRNSMVSSGYDSMVRDSEATGSSTSTRDSVSDRSGSLLSVARSSRSSRRRDGTGKKPPTGLSGPSPQGLNKLVSLYESSEMCVCRLRFQGPACFSAKLTFLEHRRQRISAVRAKYSNLRRELERAKRDLMLEPTSEVDSLEHLEALELVSARLERRLNLCKANIRTKRFSL</sequence>
<evidence type="ECO:0000256" key="2">
    <source>
        <dbReference type="ARBA" id="ARBA00022741"/>
    </source>
</evidence>
<dbReference type="PANTHER" id="PTHR21608">
    <property type="entry name" value="KINESIN-LIKE PROTEIN CG14535"/>
    <property type="match status" value="1"/>
</dbReference>
<evidence type="ECO:0000313" key="9">
    <source>
        <dbReference type="Ensembl" id="ENSMMOP00000020607.1"/>
    </source>
</evidence>
<feature type="compositionally biased region" description="Polar residues" evidence="7">
    <location>
        <begin position="1205"/>
        <end position="1226"/>
    </location>
</feature>
<feature type="region of interest" description="Disordered" evidence="7">
    <location>
        <begin position="923"/>
        <end position="948"/>
    </location>
</feature>
<dbReference type="PANTHER" id="PTHR21608:SF8">
    <property type="entry name" value="KINESIN-LIKE PROTEIN KIF26B"/>
    <property type="match status" value="1"/>
</dbReference>
<evidence type="ECO:0000256" key="5">
    <source>
        <dbReference type="PROSITE-ProRule" id="PRU00283"/>
    </source>
</evidence>
<keyword evidence="4" id="KW-0963">Cytoplasm</keyword>
<dbReference type="Gene3D" id="3.40.850.10">
    <property type="entry name" value="Kinesin motor domain"/>
    <property type="match status" value="1"/>
</dbReference>
<dbReference type="GO" id="GO:0003777">
    <property type="term" value="F:microtubule motor activity"/>
    <property type="evidence" value="ECO:0007669"/>
    <property type="project" value="InterPro"/>
</dbReference>
<organism evidence="9 10">
    <name type="scientific">Mola mola</name>
    <name type="common">Ocean sunfish</name>
    <name type="synonym">Tetraodon mola</name>
    <dbReference type="NCBI Taxonomy" id="94237"/>
    <lineage>
        <taxon>Eukaryota</taxon>
        <taxon>Metazoa</taxon>
        <taxon>Chordata</taxon>
        <taxon>Craniata</taxon>
        <taxon>Vertebrata</taxon>
        <taxon>Euteleostomi</taxon>
        <taxon>Actinopterygii</taxon>
        <taxon>Neopterygii</taxon>
        <taxon>Teleostei</taxon>
        <taxon>Neoteleostei</taxon>
        <taxon>Acanthomorphata</taxon>
        <taxon>Eupercaria</taxon>
        <taxon>Tetraodontiformes</taxon>
        <taxon>Molidae</taxon>
        <taxon>Mola</taxon>
    </lineage>
</organism>
<keyword evidence="10" id="KW-1185">Reference proteome</keyword>
<feature type="region of interest" description="Disordered" evidence="7">
    <location>
        <begin position="1102"/>
        <end position="1166"/>
    </location>
</feature>
<keyword evidence="2" id="KW-0547">Nucleotide-binding</keyword>
<evidence type="ECO:0000313" key="10">
    <source>
        <dbReference type="Proteomes" id="UP000261620"/>
    </source>
</evidence>
<feature type="region of interest" description="Disordered" evidence="7">
    <location>
        <begin position="1203"/>
        <end position="1226"/>
    </location>
</feature>
<feature type="domain" description="Kinesin motor" evidence="8">
    <location>
        <begin position="66"/>
        <end position="381"/>
    </location>
</feature>
<comment type="subcellular location">
    <subcellularLocation>
        <location evidence="1">Cytoplasm</location>
        <location evidence="1">Cytoskeleton</location>
    </subcellularLocation>
</comment>
<feature type="region of interest" description="Disordered" evidence="7">
    <location>
        <begin position="1316"/>
        <end position="1376"/>
    </location>
</feature>
<feature type="coiled-coil region" evidence="6">
    <location>
        <begin position="1409"/>
        <end position="1471"/>
    </location>
</feature>
<reference evidence="9" key="2">
    <citation type="submission" date="2025-09" db="UniProtKB">
        <authorList>
            <consortium name="Ensembl"/>
        </authorList>
    </citation>
    <scope>IDENTIFICATION</scope>
</reference>
<dbReference type="InterPro" id="IPR001752">
    <property type="entry name" value="Kinesin_motor_dom"/>
</dbReference>
<dbReference type="PROSITE" id="PS50067">
    <property type="entry name" value="KINESIN_MOTOR_2"/>
    <property type="match status" value="1"/>
</dbReference>